<dbReference type="eggNOG" id="ENOG50309VV">
    <property type="taxonomic scope" value="Bacteria"/>
</dbReference>
<evidence type="ECO:0000313" key="2">
    <source>
        <dbReference type="EMBL" id="AGH96492.1"/>
    </source>
</evidence>
<accession>M4VAU5</accession>
<dbReference type="Proteomes" id="UP000012040">
    <property type="component" value="Chromosome"/>
</dbReference>
<dbReference type="EMBL" id="CP003537">
    <property type="protein sequence ID" value="AGH96492.1"/>
    <property type="molecule type" value="Genomic_DNA"/>
</dbReference>
<feature type="compositionally biased region" description="Low complexity" evidence="1">
    <location>
        <begin position="135"/>
        <end position="155"/>
    </location>
</feature>
<dbReference type="RefSeq" id="WP_015470982.1">
    <property type="nucleotide sequence ID" value="NC_020813.1"/>
</dbReference>
<name>M4VAU5_9BACT</name>
<protein>
    <submittedName>
        <fullName evidence="2">Uncharacterized protein</fullName>
    </submittedName>
</protein>
<proteinExistence type="predicted"/>
<sequence length="168" mass="18751">MIKLASFFVFLGVFVWTWFLFNSAPKINLQTHAGIQSKFVTLIEESVKKSRPLSKDFEVLNIYTQKIDDNQISAHFSYQYLDVLENEETSKQVIKGEAVLHRSPSENPENELWVIKSVRTGSPNIEFQEGLIVNPEAAPTAPAGTEATTEAPTGTQPVAPSTEETQTH</sequence>
<dbReference type="STRING" id="1184267.A11Q_2276"/>
<dbReference type="HOGENOM" id="CLU_1736971_0_0_7"/>
<dbReference type="OrthoDB" id="5295648at2"/>
<evidence type="ECO:0000313" key="3">
    <source>
        <dbReference type="Proteomes" id="UP000012040"/>
    </source>
</evidence>
<feature type="compositionally biased region" description="Polar residues" evidence="1">
    <location>
        <begin position="156"/>
        <end position="168"/>
    </location>
</feature>
<dbReference type="AlphaFoldDB" id="M4VAU5"/>
<feature type="region of interest" description="Disordered" evidence="1">
    <location>
        <begin position="134"/>
        <end position="168"/>
    </location>
</feature>
<gene>
    <name evidence="2" type="ORF">A11Q_2276</name>
</gene>
<organism evidence="2 3">
    <name type="scientific">Pseudobdellovibrio exovorus JSS</name>
    <dbReference type="NCBI Taxonomy" id="1184267"/>
    <lineage>
        <taxon>Bacteria</taxon>
        <taxon>Pseudomonadati</taxon>
        <taxon>Bdellovibrionota</taxon>
        <taxon>Bdellovibrionia</taxon>
        <taxon>Bdellovibrionales</taxon>
        <taxon>Pseudobdellovibrionaceae</taxon>
        <taxon>Pseudobdellovibrio</taxon>
    </lineage>
</organism>
<dbReference type="KEGG" id="bex:A11Q_2276"/>
<dbReference type="PATRIC" id="fig|1184267.3.peg.2306"/>
<keyword evidence="3" id="KW-1185">Reference proteome</keyword>
<evidence type="ECO:0000256" key="1">
    <source>
        <dbReference type="SAM" id="MobiDB-lite"/>
    </source>
</evidence>
<reference evidence="2 3" key="1">
    <citation type="journal article" date="2013" name="ISME J.">
        <title>By their genes ye shall know them: genomic signatures of predatory bacteria.</title>
        <authorList>
            <person name="Pasternak Z."/>
            <person name="Pietrokovski S."/>
            <person name="Rotem O."/>
            <person name="Gophna U."/>
            <person name="Lurie-Weinberger M.N."/>
            <person name="Jurkevitch E."/>
        </authorList>
    </citation>
    <scope>NUCLEOTIDE SEQUENCE [LARGE SCALE GENOMIC DNA]</scope>
    <source>
        <strain evidence="2 3">JSS</strain>
    </source>
</reference>